<evidence type="ECO:0000313" key="2">
    <source>
        <dbReference type="Proteomes" id="UP000828390"/>
    </source>
</evidence>
<dbReference type="Proteomes" id="UP000828390">
    <property type="component" value="Unassembled WGS sequence"/>
</dbReference>
<protein>
    <submittedName>
        <fullName evidence="1">Uncharacterized protein</fullName>
    </submittedName>
</protein>
<reference evidence="1" key="1">
    <citation type="journal article" date="2019" name="bioRxiv">
        <title>The Genome of the Zebra Mussel, Dreissena polymorpha: A Resource for Invasive Species Research.</title>
        <authorList>
            <person name="McCartney M.A."/>
            <person name="Auch B."/>
            <person name="Kono T."/>
            <person name="Mallez S."/>
            <person name="Zhang Y."/>
            <person name="Obille A."/>
            <person name="Becker A."/>
            <person name="Abrahante J.E."/>
            <person name="Garbe J."/>
            <person name="Badalamenti J.P."/>
            <person name="Herman A."/>
            <person name="Mangelson H."/>
            <person name="Liachko I."/>
            <person name="Sullivan S."/>
            <person name="Sone E.D."/>
            <person name="Koren S."/>
            <person name="Silverstein K.A.T."/>
            <person name="Beckman K.B."/>
            <person name="Gohl D.M."/>
        </authorList>
    </citation>
    <scope>NUCLEOTIDE SEQUENCE</scope>
    <source>
        <strain evidence="1">Duluth1</strain>
        <tissue evidence="1">Whole animal</tissue>
    </source>
</reference>
<dbReference type="EMBL" id="JAIWYP010000001">
    <property type="protein sequence ID" value="KAH3880454.1"/>
    <property type="molecule type" value="Genomic_DNA"/>
</dbReference>
<keyword evidence="2" id="KW-1185">Reference proteome</keyword>
<sequence length="50" mass="6181">MTRIIRHPQLSHFRCQKCPKIRHLNHLRIRTQCREPNLWTKRRPEIPTIA</sequence>
<proteinExistence type="predicted"/>
<name>A0A9D4RTH7_DREPO</name>
<evidence type="ECO:0000313" key="1">
    <source>
        <dbReference type="EMBL" id="KAH3880454.1"/>
    </source>
</evidence>
<gene>
    <name evidence="1" type="ORF">DPMN_004368</name>
</gene>
<reference evidence="1" key="2">
    <citation type="submission" date="2020-11" db="EMBL/GenBank/DDBJ databases">
        <authorList>
            <person name="McCartney M.A."/>
            <person name="Auch B."/>
            <person name="Kono T."/>
            <person name="Mallez S."/>
            <person name="Becker A."/>
            <person name="Gohl D.M."/>
            <person name="Silverstein K.A.T."/>
            <person name="Koren S."/>
            <person name="Bechman K.B."/>
            <person name="Herman A."/>
            <person name="Abrahante J.E."/>
            <person name="Garbe J."/>
        </authorList>
    </citation>
    <scope>NUCLEOTIDE SEQUENCE</scope>
    <source>
        <strain evidence="1">Duluth1</strain>
        <tissue evidence="1">Whole animal</tissue>
    </source>
</reference>
<accession>A0A9D4RTH7</accession>
<dbReference type="AlphaFoldDB" id="A0A9D4RTH7"/>
<organism evidence="1 2">
    <name type="scientific">Dreissena polymorpha</name>
    <name type="common">Zebra mussel</name>
    <name type="synonym">Mytilus polymorpha</name>
    <dbReference type="NCBI Taxonomy" id="45954"/>
    <lineage>
        <taxon>Eukaryota</taxon>
        <taxon>Metazoa</taxon>
        <taxon>Spiralia</taxon>
        <taxon>Lophotrochozoa</taxon>
        <taxon>Mollusca</taxon>
        <taxon>Bivalvia</taxon>
        <taxon>Autobranchia</taxon>
        <taxon>Heteroconchia</taxon>
        <taxon>Euheterodonta</taxon>
        <taxon>Imparidentia</taxon>
        <taxon>Neoheterodontei</taxon>
        <taxon>Myida</taxon>
        <taxon>Dreissenoidea</taxon>
        <taxon>Dreissenidae</taxon>
        <taxon>Dreissena</taxon>
    </lineage>
</organism>
<comment type="caution">
    <text evidence="1">The sequence shown here is derived from an EMBL/GenBank/DDBJ whole genome shotgun (WGS) entry which is preliminary data.</text>
</comment>